<protein>
    <recommendedName>
        <fullName evidence="2">DUF1559 domain-containing protein</fullName>
    </recommendedName>
</protein>
<feature type="region of interest" description="Disordered" evidence="1">
    <location>
        <begin position="269"/>
        <end position="292"/>
    </location>
</feature>
<dbReference type="PANTHER" id="PTHR30093:SF2">
    <property type="entry name" value="TYPE II SECRETION SYSTEM PROTEIN H"/>
    <property type="match status" value="1"/>
</dbReference>
<dbReference type="InterPro" id="IPR045584">
    <property type="entry name" value="Pilin-like"/>
</dbReference>
<dbReference type="Pfam" id="PF07963">
    <property type="entry name" value="N_methyl"/>
    <property type="match status" value="1"/>
</dbReference>
<gene>
    <name evidence="3" type="ORF">Rcae01_00430</name>
</gene>
<feature type="domain" description="DUF1559" evidence="2">
    <location>
        <begin position="39"/>
        <end position="376"/>
    </location>
</feature>
<dbReference type="InterPro" id="IPR027558">
    <property type="entry name" value="Pre_pil_HX9DG_C"/>
</dbReference>
<keyword evidence="4" id="KW-1185">Reference proteome</keyword>
<proteinExistence type="predicted"/>
<dbReference type="Gene3D" id="3.30.700.10">
    <property type="entry name" value="Glycoprotein, Type 4 Pilin"/>
    <property type="match status" value="1"/>
</dbReference>
<dbReference type="NCBIfam" id="TIGR02532">
    <property type="entry name" value="IV_pilin_GFxxxE"/>
    <property type="match status" value="1"/>
</dbReference>
<organism evidence="3 4">
    <name type="scientific">Novipirellula caenicola</name>
    <dbReference type="NCBI Taxonomy" id="1536901"/>
    <lineage>
        <taxon>Bacteria</taxon>
        <taxon>Pseudomonadati</taxon>
        <taxon>Planctomycetota</taxon>
        <taxon>Planctomycetia</taxon>
        <taxon>Pirellulales</taxon>
        <taxon>Pirellulaceae</taxon>
        <taxon>Novipirellula</taxon>
    </lineage>
</organism>
<evidence type="ECO:0000256" key="1">
    <source>
        <dbReference type="SAM" id="MobiDB-lite"/>
    </source>
</evidence>
<dbReference type="SUPFAM" id="SSF54523">
    <property type="entry name" value="Pili subunits"/>
    <property type="match status" value="1"/>
</dbReference>
<sequence>MKRLEAEGVVRRRGFTLVELLVVIAIIGVLVGLLLPAVQAAREAARRMSCSNNMKQLGLAIHNYHSAFNGLPVNGGGTDNTAGSSPTQNGNAGNGRRISWLIPILPYIEQQSLWEQISNPMDSDGDGTINYPAMGPRAWDRNYTPWMTNVGSYRCPSDPGTGAPAMGRTNYACCYGDGMHYADVGPLNSSGGFYYEDGGRANQVNQSLRGAFVFRWTVNGIRGLGDGRSRGSMKFRDITDGLSNTIMLGEIATHTDPKRVSTDAAVGPGFRPLGEDPGWADTTGAKDPERPMFWGSGTDTIVQVLSSSYGRGFRWADAATVYTAFNTILPPNREMVMPNRSDSAWALAPPSSNHQGGVHVVMGDGSVKFITDSIEAGDSHAEVIWSNNKPGEKSPYGLWGALGTRNGKESVEMDF</sequence>
<evidence type="ECO:0000313" key="4">
    <source>
        <dbReference type="Proteomes" id="UP001416858"/>
    </source>
</evidence>
<evidence type="ECO:0000313" key="3">
    <source>
        <dbReference type="EMBL" id="GAA5504991.1"/>
    </source>
</evidence>
<dbReference type="RefSeq" id="WP_345682092.1">
    <property type="nucleotide sequence ID" value="NZ_BAABRO010000001.1"/>
</dbReference>
<dbReference type="Pfam" id="PF07596">
    <property type="entry name" value="SBP_bac_10"/>
    <property type="match status" value="1"/>
</dbReference>
<dbReference type="PROSITE" id="PS00409">
    <property type="entry name" value="PROKAR_NTER_METHYL"/>
    <property type="match status" value="1"/>
</dbReference>
<name>A0ABP9VIF0_9BACT</name>
<dbReference type="EMBL" id="BAABRO010000001">
    <property type="protein sequence ID" value="GAA5504991.1"/>
    <property type="molecule type" value="Genomic_DNA"/>
</dbReference>
<dbReference type="InterPro" id="IPR012902">
    <property type="entry name" value="N_methyl_site"/>
</dbReference>
<feature type="compositionally biased region" description="Polar residues" evidence="1">
    <location>
        <begin position="79"/>
        <end position="91"/>
    </location>
</feature>
<reference evidence="3 4" key="1">
    <citation type="submission" date="2024-02" db="EMBL/GenBank/DDBJ databases">
        <title>Rhodopirellula caenicola NBRC 110016.</title>
        <authorList>
            <person name="Ichikawa N."/>
            <person name="Katano-Makiyama Y."/>
            <person name="Hidaka K."/>
        </authorList>
    </citation>
    <scope>NUCLEOTIDE SEQUENCE [LARGE SCALE GENOMIC DNA]</scope>
    <source>
        <strain evidence="3 4">NBRC 110016</strain>
    </source>
</reference>
<dbReference type="InterPro" id="IPR011453">
    <property type="entry name" value="DUF1559"/>
</dbReference>
<dbReference type="PANTHER" id="PTHR30093">
    <property type="entry name" value="GENERAL SECRETION PATHWAY PROTEIN G"/>
    <property type="match status" value="1"/>
</dbReference>
<evidence type="ECO:0000259" key="2">
    <source>
        <dbReference type="Pfam" id="PF07596"/>
    </source>
</evidence>
<accession>A0ABP9VIF0</accession>
<dbReference type="Proteomes" id="UP001416858">
    <property type="component" value="Unassembled WGS sequence"/>
</dbReference>
<comment type="caution">
    <text evidence="3">The sequence shown here is derived from an EMBL/GenBank/DDBJ whole genome shotgun (WGS) entry which is preliminary data.</text>
</comment>
<dbReference type="NCBIfam" id="TIGR04294">
    <property type="entry name" value="pre_pil_HX9DG"/>
    <property type="match status" value="1"/>
</dbReference>
<feature type="region of interest" description="Disordered" evidence="1">
    <location>
        <begin position="75"/>
        <end position="94"/>
    </location>
</feature>